<dbReference type="Proteomes" id="UP001632038">
    <property type="component" value="Unassembled WGS sequence"/>
</dbReference>
<protein>
    <recommendedName>
        <fullName evidence="5">ACT domain-containing protein</fullName>
    </recommendedName>
</protein>
<dbReference type="InterPro" id="IPR045865">
    <property type="entry name" value="ACT-like_dom_sf"/>
</dbReference>
<keyword evidence="4" id="KW-1185">Reference proteome</keyword>
<dbReference type="AlphaFoldDB" id="A0ABD3E5U6"/>
<dbReference type="PANTHER" id="PTHR47320">
    <property type="entry name" value="BIFUNCTIONAL URIDYLYLTRANSFERASE/URIDYLYL-REMOVING ENZYME"/>
    <property type="match status" value="1"/>
</dbReference>
<feature type="region of interest" description="Disordered" evidence="2">
    <location>
        <begin position="1"/>
        <end position="23"/>
    </location>
</feature>
<evidence type="ECO:0000313" key="3">
    <source>
        <dbReference type="EMBL" id="KAL3649853.1"/>
    </source>
</evidence>
<evidence type="ECO:0000313" key="4">
    <source>
        <dbReference type="Proteomes" id="UP001632038"/>
    </source>
</evidence>
<evidence type="ECO:0008006" key="5">
    <source>
        <dbReference type="Google" id="ProtNLM"/>
    </source>
</evidence>
<gene>
    <name evidence="3" type="ORF">CASFOL_006256</name>
</gene>
<dbReference type="PANTHER" id="PTHR47320:SF1">
    <property type="entry name" value="BIFUNCTIONAL URIDYLYLTRANSFERASE_URIDYLYL-REMOVING ENZYME"/>
    <property type="match status" value="1"/>
</dbReference>
<dbReference type="InterPro" id="IPR010043">
    <property type="entry name" value="UTase/UR"/>
</dbReference>
<name>A0ABD3E5U6_9LAMI</name>
<evidence type="ECO:0000256" key="2">
    <source>
        <dbReference type="SAM" id="MobiDB-lite"/>
    </source>
</evidence>
<keyword evidence="1" id="KW-0378">Hydrolase</keyword>
<organism evidence="3 4">
    <name type="scientific">Castilleja foliolosa</name>
    <dbReference type="NCBI Taxonomy" id="1961234"/>
    <lineage>
        <taxon>Eukaryota</taxon>
        <taxon>Viridiplantae</taxon>
        <taxon>Streptophyta</taxon>
        <taxon>Embryophyta</taxon>
        <taxon>Tracheophyta</taxon>
        <taxon>Spermatophyta</taxon>
        <taxon>Magnoliopsida</taxon>
        <taxon>eudicotyledons</taxon>
        <taxon>Gunneridae</taxon>
        <taxon>Pentapetalae</taxon>
        <taxon>asterids</taxon>
        <taxon>lamiids</taxon>
        <taxon>Lamiales</taxon>
        <taxon>Orobanchaceae</taxon>
        <taxon>Pedicularideae</taxon>
        <taxon>Castillejinae</taxon>
        <taxon>Castilleja</taxon>
    </lineage>
</organism>
<proteinExistence type="predicted"/>
<comment type="caution">
    <text evidence="3">The sequence shown here is derived from an EMBL/GenBank/DDBJ whole genome shotgun (WGS) entry which is preliminary data.</text>
</comment>
<dbReference type="EMBL" id="JAVIJP010000007">
    <property type="protein sequence ID" value="KAL3649853.1"/>
    <property type="molecule type" value="Genomic_DNA"/>
</dbReference>
<dbReference type="SUPFAM" id="SSF55021">
    <property type="entry name" value="ACT-like"/>
    <property type="match status" value="1"/>
</dbReference>
<reference evidence="4" key="1">
    <citation type="journal article" date="2024" name="IScience">
        <title>Strigolactones Initiate the Formation of Haustorium-like Structures in Castilleja.</title>
        <authorList>
            <person name="Buerger M."/>
            <person name="Peterson D."/>
            <person name="Chory J."/>
        </authorList>
    </citation>
    <scope>NUCLEOTIDE SEQUENCE [LARGE SCALE GENOMIC DNA]</scope>
</reference>
<sequence length="170" mass="19195">MVEGIEEFMQQSQSGTAQSSSGSLEMPQRMFVQEMMILMQFQVLLLSHSHMIVLNVVQSLTDKNCWGDFETCSKLEDLNLDVGNNSNDKRHEALYIPIHEVIFSTLNKPKILSQLSALLSDIGLNIREAHVFYTTDGYSLDVSVVDGWHTEVFVPAFADPFDLAVRCYSE</sequence>
<dbReference type="GO" id="GO:0016787">
    <property type="term" value="F:hydrolase activity"/>
    <property type="evidence" value="ECO:0007669"/>
    <property type="project" value="UniProtKB-KW"/>
</dbReference>
<accession>A0ABD3E5U6</accession>
<evidence type="ECO:0000256" key="1">
    <source>
        <dbReference type="ARBA" id="ARBA00022801"/>
    </source>
</evidence>
<feature type="compositionally biased region" description="Low complexity" evidence="2">
    <location>
        <begin position="10"/>
        <end position="23"/>
    </location>
</feature>